<dbReference type="OrthoDB" id="7768317at2"/>
<dbReference type="eggNOG" id="COG0583">
    <property type="taxonomic scope" value="Bacteria"/>
</dbReference>
<sequence length="308" mass="33876">MTWDDLRYLVEVKRHKTLTRAATALGTNVATVSRRMDRIAQALGHPAMIRTSDGWTPSPEIAHLLAIAEDFDHRIEAARNNFDGGTGTVSLTIGAAPVLLSRILFPHLPILRDDAPELELEFRNRIFESGLGDCDIVLLRSRPESGRLIAARIADLPIGIYAHPQADLAGDWIGMPDEYERFGPQAMAKAWFGRPPRIRVEQIDQIADLIEATRTMGPLPHVVAAKYPHLRLLSAPQDDLIASVYAAYHASRRGDRTLEVVLDWMRTAFRTAATATPPAPSAAAHTVALHDRKGMFAALSLAPAKSRP</sequence>
<accession>W8RUQ8</accession>
<comment type="similarity">
    <text evidence="1">Belongs to the LysR transcriptional regulatory family.</text>
</comment>
<dbReference type="PANTHER" id="PTHR30579">
    <property type="entry name" value="TRANSCRIPTIONAL REGULATOR"/>
    <property type="match status" value="1"/>
</dbReference>
<dbReference type="KEGG" id="red:roselon_02653"/>
<dbReference type="InterPro" id="IPR005119">
    <property type="entry name" value="LysR_subst-bd"/>
</dbReference>
<evidence type="ECO:0000259" key="5">
    <source>
        <dbReference type="PROSITE" id="PS50931"/>
    </source>
</evidence>
<reference evidence="6 7" key="1">
    <citation type="submission" date="2013-03" db="EMBL/GenBank/DDBJ databases">
        <authorList>
            <person name="Fiebig A."/>
            <person name="Goeker M."/>
            <person name="Klenk H.-P.P."/>
        </authorList>
    </citation>
    <scope>NUCLEOTIDE SEQUENCE [LARGE SCALE GENOMIC DNA]</scope>
    <source>
        <strain evidence="7">DSM 19469</strain>
    </source>
</reference>
<dbReference type="PROSITE" id="PS50931">
    <property type="entry name" value="HTH_LYSR"/>
    <property type="match status" value="1"/>
</dbReference>
<evidence type="ECO:0000256" key="4">
    <source>
        <dbReference type="ARBA" id="ARBA00023163"/>
    </source>
</evidence>
<dbReference type="Gene3D" id="3.40.190.10">
    <property type="entry name" value="Periplasmic binding protein-like II"/>
    <property type="match status" value="1"/>
</dbReference>
<dbReference type="InterPro" id="IPR050176">
    <property type="entry name" value="LTTR"/>
</dbReference>
<keyword evidence="4" id="KW-0804">Transcription</keyword>
<dbReference type="AlphaFoldDB" id="W8RUQ8"/>
<evidence type="ECO:0000313" key="6">
    <source>
        <dbReference type="EMBL" id="AHM04963.1"/>
    </source>
</evidence>
<evidence type="ECO:0000256" key="3">
    <source>
        <dbReference type="ARBA" id="ARBA00023125"/>
    </source>
</evidence>
<evidence type="ECO:0000256" key="2">
    <source>
        <dbReference type="ARBA" id="ARBA00023015"/>
    </source>
</evidence>
<dbReference type="Pfam" id="PF00126">
    <property type="entry name" value="HTH_1"/>
    <property type="match status" value="1"/>
</dbReference>
<organism evidence="6 7">
    <name type="scientific">Roseicyclus elongatus DSM 19469</name>
    <dbReference type="NCBI Taxonomy" id="1294273"/>
    <lineage>
        <taxon>Bacteria</taxon>
        <taxon>Pseudomonadati</taxon>
        <taxon>Pseudomonadota</taxon>
        <taxon>Alphaproteobacteria</taxon>
        <taxon>Rhodobacterales</taxon>
        <taxon>Roseobacteraceae</taxon>
        <taxon>Roseicyclus</taxon>
    </lineage>
</organism>
<protein>
    <recommendedName>
        <fullName evidence="5">HTH lysR-type domain-containing protein</fullName>
    </recommendedName>
</protein>
<feature type="domain" description="HTH lysR-type" evidence="5">
    <location>
        <begin position="1"/>
        <end position="58"/>
    </location>
</feature>
<name>W8RUQ8_9RHOB</name>
<dbReference type="PANTHER" id="PTHR30579:SF3">
    <property type="entry name" value="TRANSCRIPTIONAL REGULATORY PROTEIN"/>
    <property type="match status" value="1"/>
</dbReference>
<keyword evidence="3" id="KW-0238">DNA-binding</keyword>
<dbReference type="Pfam" id="PF03466">
    <property type="entry name" value="LysR_substrate"/>
    <property type="match status" value="1"/>
</dbReference>
<dbReference type="InterPro" id="IPR036388">
    <property type="entry name" value="WH-like_DNA-bd_sf"/>
</dbReference>
<keyword evidence="2" id="KW-0805">Transcription regulation</keyword>
<keyword evidence="7" id="KW-1185">Reference proteome</keyword>
<evidence type="ECO:0000313" key="7">
    <source>
        <dbReference type="Proteomes" id="UP000019593"/>
    </source>
</evidence>
<dbReference type="RefSeq" id="WP_038650391.1">
    <property type="nucleotide sequence ID" value="NZ_CP004372.1"/>
</dbReference>
<dbReference type="EMBL" id="CP004372">
    <property type="protein sequence ID" value="AHM04963.1"/>
    <property type="molecule type" value="Genomic_DNA"/>
</dbReference>
<dbReference type="GO" id="GO:0003700">
    <property type="term" value="F:DNA-binding transcription factor activity"/>
    <property type="evidence" value="ECO:0007669"/>
    <property type="project" value="InterPro"/>
</dbReference>
<proteinExistence type="inferred from homology"/>
<dbReference type="Gene3D" id="1.10.10.10">
    <property type="entry name" value="Winged helix-like DNA-binding domain superfamily/Winged helix DNA-binding domain"/>
    <property type="match status" value="1"/>
</dbReference>
<dbReference type="HOGENOM" id="CLU_039613_2_1_5"/>
<dbReference type="Proteomes" id="UP000019593">
    <property type="component" value="Chromosome"/>
</dbReference>
<dbReference type="SUPFAM" id="SSF46785">
    <property type="entry name" value="Winged helix' DNA-binding domain"/>
    <property type="match status" value="1"/>
</dbReference>
<dbReference type="GO" id="GO:0003677">
    <property type="term" value="F:DNA binding"/>
    <property type="evidence" value="ECO:0007669"/>
    <property type="project" value="UniProtKB-KW"/>
</dbReference>
<evidence type="ECO:0000256" key="1">
    <source>
        <dbReference type="ARBA" id="ARBA00009437"/>
    </source>
</evidence>
<dbReference type="SUPFAM" id="SSF53850">
    <property type="entry name" value="Periplasmic binding protein-like II"/>
    <property type="match status" value="1"/>
</dbReference>
<dbReference type="InterPro" id="IPR036390">
    <property type="entry name" value="WH_DNA-bd_sf"/>
</dbReference>
<dbReference type="STRING" id="1294273.roselon_02653"/>
<gene>
    <name evidence="6" type="ORF">roselon_02653</name>
</gene>
<dbReference type="InterPro" id="IPR000847">
    <property type="entry name" value="LysR_HTH_N"/>
</dbReference>